<name>A0ABT3JS12_9XANT</name>
<dbReference type="RefSeq" id="WP_265126217.1">
    <property type="nucleotide sequence ID" value="NZ_JAPCHY010000001.1"/>
</dbReference>
<accession>A0ABT3JS12</accession>
<dbReference type="Pfam" id="PF10982">
    <property type="entry name" value="DUF2789"/>
    <property type="match status" value="1"/>
</dbReference>
<evidence type="ECO:0000313" key="2">
    <source>
        <dbReference type="Proteomes" id="UP001209922"/>
    </source>
</evidence>
<proteinExistence type="predicted"/>
<dbReference type="EMBL" id="JAPCHY010000001">
    <property type="protein sequence ID" value="MCW4471281.1"/>
    <property type="molecule type" value="Genomic_DNA"/>
</dbReference>
<dbReference type="InterPro" id="IPR021250">
    <property type="entry name" value="DUF2789"/>
</dbReference>
<dbReference type="Gene3D" id="1.10.10.1130">
    <property type="entry name" value="Uncharacterised protein PF10982, DUF2789"/>
    <property type="match status" value="1"/>
</dbReference>
<dbReference type="InterPro" id="IPR038086">
    <property type="entry name" value="DUF2789_sf"/>
</dbReference>
<organism evidence="1 2">
    <name type="scientific">Xanthomonas chitinilytica</name>
    <dbReference type="NCBI Taxonomy" id="2989819"/>
    <lineage>
        <taxon>Bacteria</taxon>
        <taxon>Pseudomonadati</taxon>
        <taxon>Pseudomonadota</taxon>
        <taxon>Gammaproteobacteria</taxon>
        <taxon>Lysobacterales</taxon>
        <taxon>Lysobacteraceae</taxon>
        <taxon>Xanthomonas</taxon>
    </lineage>
</organism>
<dbReference type="Proteomes" id="UP001209922">
    <property type="component" value="Unassembled WGS sequence"/>
</dbReference>
<protein>
    <submittedName>
        <fullName evidence="1">DUF2789 domain-containing protein</fullName>
    </submittedName>
</protein>
<gene>
    <name evidence="1" type="ORF">OK345_02005</name>
</gene>
<evidence type="ECO:0000313" key="1">
    <source>
        <dbReference type="EMBL" id="MCW4471281.1"/>
    </source>
</evidence>
<comment type="caution">
    <text evidence="1">The sequence shown here is derived from an EMBL/GenBank/DDBJ whole genome shotgun (WGS) entry which is preliminary data.</text>
</comment>
<keyword evidence="2" id="KW-1185">Reference proteome</keyword>
<reference evidence="1 2" key="1">
    <citation type="submission" date="2022-10" db="EMBL/GenBank/DDBJ databases">
        <title>Xanthomonas sp. H13-6.</title>
        <authorList>
            <person name="Liu X."/>
            <person name="Deng Z."/>
            <person name="Jiang Y."/>
            <person name="Yu T."/>
            <person name="Ai J."/>
        </authorList>
    </citation>
    <scope>NUCLEOTIDE SEQUENCE [LARGE SCALE GENOMIC DNA]</scope>
    <source>
        <strain evidence="1 2">H13-6</strain>
    </source>
</reference>
<sequence>MEHPVHPFSELFAQLGLPSDKAGIRAFIVGHSPLPEHTALADAPFWTPAQAALLREELAEDADWAEVVDQLNLALRAAG</sequence>